<dbReference type="InterPro" id="IPR010998">
    <property type="entry name" value="Integrase_recombinase_N"/>
</dbReference>
<dbReference type="InterPro" id="IPR025269">
    <property type="entry name" value="SAM-like_dom"/>
</dbReference>
<comment type="caution">
    <text evidence="8">The sequence shown here is derived from an EMBL/GenBank/DDBJ whole genome shotgun (WGS) entry which is preliminary data.</text>
</comment>
<evidence type="ECO:0000259" key="6">
    <source>
        <dbReference type="PROSITE" id="PS51898"/>
    </source>
</evidence>
<dbReference type="PROSITE" id="PS51898">
    <property type="entry name" value="TYR_RECOMBINASE"/>
    <property type="match status" value="1"/>
</dbReference>
<evidence type="ECO:0000313" key="9">
    <source>
        <dbReference type="Proteomes" id="UP000218327"/>
    </source>
</evidence>
<evidence type="ECO:0000256" key="1">
    <source>
        <dbReference type="ARBA" id="ARBA00022829"/>
    </source>
</evidence>
<dbReference type="InterPro" id="IPR044068">
    <property type="entry name" value="CB"/>
</dbReference>
<evidence type="ECO:0000256" key="2">
    <source>
        <dbReference type="ARBA" id="ARBA00022908"/>
    </source>
</evidence>
<dbReference type="GO" id="GO:0003677">
    <property type="term" value="F:DNA binding"/>
    <property type="evidence" value="ECO:0007669"/>
    <property type="project" value="UniProtKB-UniRule"/>
</dbReference>
<evidence type="ECO:0008006" key="10">
    <source>
        <dbReference type="Google" id="ProtNLM"/>
    </source>
</evidence>
<dbReference type="SUPFAM" id="SSF56349">
    <property type="entry name" value="DNA breaking-rejoining enzymes"/>
    <property type="match status" value="1"/>
</dbReference>
<dbReference type="PANTHER" id="PTHR30349">
    <property type="entry name" value="PHAGE INTEGRASE-RELATED"/>
    <property type="match status" value="1"/>
</dbReference>
<dbReference type="Gene3D" id="1.10.150.130">
    <property type="match status" value="1"/>
</dbReference>
<evidence type="ECO:0000256" key="5">
    <source>
        <dbReference type="PROSITE-ProRule" id="PRU01248"/>
    </source>
</evidence>
<dbReference type="InterPro" id="IPR050090">
    <property type="entry name" value="Tyrosine_recombinase_XerCD"/>
</dbReference>
<reference evidence="9" key="1">
    <citation type="submission" date="2017-08" db="EMBL/GenBank/DDBJ databases">
        <title>A dynamic microbial community with high functional redundancy inhabits the cold, oxic subseafloor aquifer.</title>
        <authorList>
            <person name="Tully B.J."/>
            <person name="Wheat C.G."/>
            <person name="Glazer B.T."/>
            <person name="Huber J.A."/>
        </authorList>
    </citation>
    <scope>NUCLEOTIDE SEQUENCE [LARGE SCALE GENOMIC DNA]</scope>
</reference>
<name>A0A2A5AN52_9GAMM</name>
<feature type="domain" description="Core-binding (CB)" evidence="7">
    <location>
        <begin position="130"/>
        <end position="223"/>
    </location>
</feature>
<sequence length="428" mass="49548">MKTYIFKRGKWYHFKRRIPKDYQIFHSKDSIQIPLKTDSRSIAEQRASNFNQLLESYWDDMALNGDNQSLNKFSDMVRRARLSGFRYRSIEDITSLATPSELINRISVADSASDERDAHSVLGTNKETFITLRDAQEIYFEHEAGNLVDRSSDQIRKWKNPRKRAIKNFMSVIGDVSLENISREDILRYRSWWVSRIQSEDKLSPNTANKDFGFIRQALRAAADNCGLDINVDILFRKINLKDTNQRSRHPFETSYIKNTLMNRELIKMNDECQLFIYAMADTGARVAELVGLEDRDVLLFDEIPHIKIRKNSLRSLKTPQSERDIPLVGAALVAFKELNGGFVRYRGKSDLISATINKYLRENGLIPSDRHSLYSLRHSFEDRLTAVEPPDKVQAALMGHKYVRPKYGHGPSLEQKKSWLDKIALLP</sequence>
<dbReference type="PANTHER" id="PTHR30349:SF81">
    <property type="entry name" value="TYROSINE RECOMBINASE XERC"/>
    <property type="match status" value="1"/>
</dbReference>
<evidence type="ECO:0000256" key="3">
    <source>
        <dbReference type="ARBA" id="ARBA00023125"/>
    </source>
</evidence>
<evidence type="ECO:0000313" key="8">
    <source>
        <dbReference type="EMBL" id="PCJ20521.1"/>
    </source>
</evidence>
<gene>
    <name evidence="8" type="ORF">COA96_15790</name>
</gene>
<dbReference type="InterPro" id="IPR046668">
    <property type="entry name" value="DUF6538"/>
</dbReference>
<dbReference type="EMBL" id="NVVJ01000079">
    <property type="protein sequence ID" value="PCJ20521.1"/>
    <property type="molecule type" value="Genomic_DNA"/>
</dbReference>
<dbReference type="InterPro" id="IPR013762">
    <property type="entry name" value="Integrase-like_cat_sf"/>
</dbReference>
<dbReference type="AlphaFoldDB" id="A0A2A5AN52"/>
<feature type="domain" description="Tyr recombinase" evidence="6">
    <location>
        <begin position="252"/>
        <end position="422"/>
    </location>
</feature>
<dbReference type="GO" id="GO:0006310">
    <property type="term" value="P:DNA recombination"/>
    <property type="evidence" value="ECO:0007669"/>
    <property type="project" value="UniProtKB-KW"/>
</dbReference>
<dbReference type="PROSITE" id="PS51900">
    <property type="entry name" value="CB"/>
    <property type="match status" value="1"/>
</dbReference>
<dbReference type="InterPro" id="IPR002104">
    <property type="entry name" value="Integrase_catalytic"/>
</dbReference>
<dbReference type="Pfam" id="PF13102">
    <property type="entry name" value="Phage_int_SAM_5"/>
    <property type="match status" value="1"/>
</dbReference>
<accession>A0A2A5AN52</accession>
<keyword evidence="1" id="KW-0159">Chromosome partition</keyword>
<protein>
    <recommendedName>
        <fullName evidence="10">Integrase</fullName>
    </recommendedName>
</protein>
<keyword evidence="3 5" id="KW-0238">DNA-binding</keyword>
<dbReference type="GO" id="GO:0007059">
    <property type="term" value="P:chromosome segregation"/>
    <property type="evidence" value="ECO:0007669"/>
    <property type="project" value="UniProtKB-KW"/>
</dbReference>
<evidence type="ECO:0000256" key="4">
    <source>
        <dbReference type="ARBA" id="ARBA00023172"/>
    </source>
</evidence>
<dbReference type="GO" id="GO:0015074">
    <property type="term" value="P:DNA integration"/>
    <property type="evidence" value="ECO:0007669"/>
    <property type="project" value="UniProtKB-KW"/>
</dbReference>
<dbReference type="Gene3D" id="1.10.443.10">
    <property type="entry name" value="Intergrase catalytic core"/>
    <property type="match status" value="1"/>
</dbReference>
<dbReference type="Pfam" id="PF20172">
    <property type="entry name" value="DUF6538"/>
    <property type="match status" value="1"/>
</dbReference>
<proteinExistence type="predicted"/>
<evidence type="ECO:0000259" key="7">
    <source>
        <dbReference type="PROSITE" id="PS51900"/>
    </source>
</evidence>
<organism evidence="8 9">
    <name type="scientific">SAR86 cluster bacterium</name>
    <dbReference type="NCBI Taxonomy" id="2030880"/>
    <lineage>
        <taxon>Bacteria</taxon>
        <taxon>Pseudomonadati</taxon>
        <taxon>Pseudomonadota</taxon>
        <taxon>Gammaproteobacteria</taxon>
        <taxon>SAR86 cluster</taxon>
    </lineage>
</organism>
<keyword evidence="2" id="KW-0229">DNA integration</keyword>
<dbReference type="InterPro" id="IPR011010">
    <property type="entry name" value="DNA_brk_join_enz"/>
</dbReference>
<keyword evidence="4" id="KW-0233">DNA recombination</keyword>
<dbReference type="Proteomes" id="UP000218327">
    <property type="component" value="Unassembled WGS sequence"/>
</dbReference>